<dbReference type="GO" id="GO:0005829">
    <property type="term" value="C:cytosol"/>
    <property type="evidence" value="ECO:0007669"/>
    <property type="project" value="TreeGrafter"/>
</dbReference>
<protein>
    <submittedName>
        <fullName evidence="5">Unannotated protein</fullName>
    </submittedName>
</protein>
<keyword evidence="3" id="KW-0418">Kinase</keyword>
<dbReference type="SUPFAM" id="SSF53633">
    <property type="entry name" value="Carbamate kinase-like"/>
    <property type="match status" value="1"/>
</dbReference>
<dbReference type="CDD" id="cd04235">
    <property type="entry name" value="AAK_CK"/>
    <property type="match status" value="1"/>
</dbReference>
<gene>
    <name evidence="5" type="ORF">UFOPK1493_02612</name>
</gene>
<comment type="similarity">
    <text evidence="1">Belongs to the carbamate kinase family.</text>
</comment>
<evidence type="ECO:0000313" key="5">
    <source>
        <dbReference type="EMBL" id="CAB4574440.1"/>
    </source>
</evidence>
<evidence type="ECO:0000256" key="2">
    <source>
        <dbReference type="ARBA" id="ARBA00022679"/>
    </source>
</evidence>
<reference evidence="5" key="1">
    <citation type="submission" date="2020-05" db="EMBL/GenBank/DDBJ databases">
        <authorList>
            <person name="Chiriac C."/>
            <person name="Salcher M."/>
            <person name="Ghai R."/>
            <person name="Kavagutti S V."/>
        </authorList>
    </citation>
    <scope>NUCLEOTIDE SEQUENCE</scope>
</reference>
<keyword evidence="2" id="KW-0808">Transferase</keyword>
<evidence type="ECO:0000256" key="1">
    <source>
        <dbReference type="ARBA" id="ARBA00011066"/>
    </source>
</evidence>
<dbReference type="AlphaFoldDB" id="A0A6J6ED49"/>
<proteinExistence type="inferred from homology"/>
<dbReference type="Pfam" id="PF00696">
    <property type="entry name" value="AA_kinase"/>
    <property type="match status" value="1"/>
</dbReference>
<dbReference type="InterPro" id="IPR036393">
    <property type="entry name" value="AceGlu_kinase-like_sf"/>
</dbReference>
<dbReference type="NCBIfam" id="NF009008">
    <property type="entry name" value="PRK12354.1"/>
    <property type="match status" value="1"/>
</dbReference>
<accession>A0A6J6ED49</accession>
<dbReference type="PANTHER" id="PTHR30409:SF1">
    <property type="entry name" value="CARBAMATE KINASE-RELATED"/>
    <property type="match status" value="1"/>
</dbReference>
<dbReference type="Gene3D" id="3.40.1160.10">
    <property type="entry name" value="Acetylglutamate kinase-like"/>
    <property type="match status" value="1"/>
</dbReference>
<dbReference type="InterPro" id="IPR001048">
    <property type="entry name" value="Asp/Glu/Uridylate_kinase"/>
</dbReference>
<dbReference type="GO" id="GO:0008804">
    <property type="term" value="F:carbamate kinase activity"/>
    <property type="evidence" value="ECO:0007669"/>
    <property type="project" value="InterPro"/>
</dbReference>
<dbReference type="EMBL" id="CAEZSR010000113">
    <property type="protein sequence ID" value="CAB4574440.1"/>
    <property type="molecule type" value="Genomic_DNA"/>
</dbReference>
<name>A0A6J6ED49_9ZZZZ</name>
<evidence type="ECO:0000256" key="3">
    <source>
        <dbReference type="ARBA" id="ARBA00022777"/>
    </source>
</evidence>
<dbReference type="PRINTS" id="PR01469">
    <property type="entry name" value="CARBMTKINASE"/>
</dbReference>
<dbReference type="PANTHER" id="PTHR30409">
    <property type="entry name" value="CARBAMATE KINASE"/>
    <property type="match status" value="1"/>
</dbReference>
<sequence>MTGADPRPLAVVAVGGNALARRGEPLDWSTQLANAHRAAVALAPVTHHHRLVLTHGNGPQVGVLALGAAATASIGGLVPLDVLDAETEGMIGYLLTQELSNALPGREVVAIVTRVVVSTDDPAFARPSKPIGAVYDETTATDLALHHGWAIARDGRGWRRVVASPEPGSIVELDSVRRLVDAGVVVVCAGGGGVPVAPDGSGGLRGVEAVVDKDLASARLAVELGADRLVLLTDVDAVYDGWETAGCRPIRSASVAELRGRGFAAGSMAPKVEAACRFVERTGATAVIGALDRADDVVRGDAGTVVHG</sequence>
<dbReference type="PIRSF" id="PIRSF000723">
    <property type="entry name" value="Carbamate_kin"/>
    <property type="match status" value="1"/>
</dbReference>
<feature type="domain" description="Aspartate/glutamate/uridylate kinase" evidence="4">
    <location>
        <begin position="9"/>
        <end position="288"/>
    </location>
</feature>
<dbReference type="InterPro" id="IPR003964">
    <property type="entry name" value="Carb_kinase"/>
</dbReference>
<organism evidence="5">
    <name type="scientific">freshwater metagenome</name>
    <dbReference type="NCBI Taxonomy" id="449393"/>
    <lineage>
        <taxon>unclassified sequences</taxon>
        <taxon>metagenomes</taxon>
        <taxon>ecological metagenomes</taxon>
    </lineage>
</organism>
<evidence type="ECO:0000259" key="4">
    <source>
        <dbReference type="Pfam" id="PF00696"/>
    </source>
</evidence>
<dbReference type="FunFam" id="3.40.1160.10:FF:000007">
    <property type="entry name" value="Carbamate kinase"/>
    <property type="match status" value="1"/>
</dbReference>
<dbReference type="GO" id="GO:0019546">
    <property type="term" value="P:L-arginine deiminase pathway"/>
    <property type="evidence" value="ECO:0007669"/>
    <property type="project" value="TreeGrafter"/>
</dbReference>